<sequence length="164" mass="17946">MDLRPRVVSVGMNAELGTPIDYGWKRLLACGFFSTILILDPESAKIYSCQQRDVFFCLHENGSLSVYARQGLACSVKASVITGRAMPVLRPDPVESVGELYDYELVAFTGESRSPRSSGPIRLSVDQSREVSAAVTSNDGRIKADEAKQCQAVKDAIVIHRLHA</sequence>
<proteinExistence type="predicted"/>
<gene>
    <name evidence="1" type="ORF">FBUS_04176</name>
</gene>
<dbReference type="EMBL" id="LUCM01003863">
    <property type="protein sequence ID" value="KAA0195220.1"/>
    <property type="molecule type" value="Genomic_DNA"/>
</dbReference>
<organism evidence="1 2">
    <name type="scientific">Fasciolopsis buskii</name>
    <dbReference type="NCBI Taxonomy" id="27845"/>
    <lineage>
        <taxon>Eukaryota</taxon>
        <taxon>Metazoa</taxon>
        <taxon>Spiralia</taxon>
        <taxon>Lophotrochozoa</taxon>
        <taxon>Platyhelminthes</taxon>
        <taxon>Trematoda</taxon>
        <taxon>Digenea</taxon>
        <taxon>Plagiorchiida</taxon>
        <taxon>Echinostomata</taxon>
        <taxon>Echinostomatoidea</taxon>
        <taxon>Fasciolidae</taxon>
        <taxon>Fasciolopsis</taxon>
    </lineage>
</organism>
<evidence type="ECO:0000313" key="2">
    <source>
        <dbReference type="Proteomes" id="UP000728185"/>
    </source>
</evidence>
<accession>A0A8E0S321</accession>
<dbReference type="AlphaFoldDB" id="A0A8E0S321"/>
<keyword evidence="2" id="KW-1185">Reference proteome</keyword>
<reference evidence="1" key="1">
    <citation type="submission" date="2019-05" db="EMBL/GenBank/DDBJ databases">
        <title>Annotation for the trematode Fasciolopsis buski.</title>
        <authorList>
            <person name="Choi Y.-J."/>
        </authorList>
    </citation>
    <scope>NUCLEOTIDE SEQUENCE</scope>
    <source>
        <strain evidence="1">HT</strain>
        <tissue evidence="1">Whole worm</tissue>
    </source>
</reference>
<dbReference type="Proteomes" id="UP000728185">
    <property type="component" value="Unassembled WGS sequence"/>
</dbReference>
<name>A0A8E0S321_9TREM</name>
<dbReference type="OrthoDB" id="1291858at2759"/>
<comment type="caution">
    <text evidence="1">The sequence shown here is derived from an EMBL/GenBank/DDBJ whole genome shotgun (WGS) entry which is preliminary data.</text>
</comment>
<protein>
    <submittedName>
        <fullName evidence="1">Uncharacterized protein</fullName>
    </submittedName>
</protein>
<evidence type="ECO:0000313" key="1">
    <source>
        <dbReference type="EMBL" id="KAA0195220.1"/>
    </source>
</evidence>